<evidence type="ECO:0000256" key="1">
    <source>
        <dbReference type="SAM" id="MobiDB-lite"/>
    </source>
</evidence>
<protein>
    <submittedName>
        <fullName evidence="3">ABC transporter</fullName>
    </submittedName>
</protein>
<dbReference type="GO" id="GO:0005886">
    <property type="term" value="C:plasma membrane"/>
    <property type="evidence" value="ECO:0007669"/>
    <property type="project" value="UniProtKB-SubCell"/>
</dbReference>
<dbReference type="PANTHER" id="PTHR46007:SF8">
    <property type="entry name" value="C2H2-TYPE DOMAIN-CONTAINING PROTEIN"/>
    <property type="match status" value="1"/>
</dbReference>
<keyword evidence="2" id="KW-1133">Transmembrane helix</keyword>
<feature type="transmembrane region" description="Helical" evidence="2">
    <location>
        <begin position="454"/>
        <end position="475"/>
    </location>
</feature>
<keyword evidence="2" id="KW-0472">Membrane</keyword>
<feature type="transmembrane region" description="Helical" evidence="2">
    <location>
        <begin position="284"/>
        <end position="304"/>
    </location>
</feature>
<feature type="transmembrane region" description="Helical" evidence="2">
    <location>
        <begin position="331"/>
        <end position="352"/>
    </location>
</feature>
<dbReference type="PANTHER" id="PTHR46007">
    <property type="entry name" value="MEDIATOR OF RNA POLYMERASE II TRANSCRIPTION SUBUNIT 12"/>
    <property type="match status" value="1"/>
</dbReference>
<name>A0A401W123_STREY</name>
<dbReference type="InterPro" id="IPR051647">
    <property type="entry name" value="Mediator_comp_sub12"/>
</dbReference>
<dbReference type="GO" id="GO:0140359">
    <property type="term" value="F:ABC-type transporter activity"/>
    <property type="evidence" value="ECO:0007669"/>
    <property type="project" value="InterPro"/>
</dbReference>
<dbReference type="GO" id="GO:0045944">
    <property type="term" value="P:positive regulation of transcription by RNA polymerase II"/>
    <property type="evidence" value="ECO:0007669"/>
    <property type="project" value="TreeGrafter"/>
</dbReference>
<feature type="compositionally biased region" description="Low complexity" evidence="1">
    <location>
        <begin position="168"/>
        <end position="212"/>
    </location>
</feature>
<evidence type="ECO:0000313" key="3">
    <source>
        <dbReference type="EMBL" id="GCD42971.1"/>
    </source>
</evidence>
<feature type="compositionally biased region" description="Low complexity" evidence="1">
    <location>
        <begin position="67"/>
        <end position="78"/>
    </location>
</feature>
<feature type="transmembrane region" description="Helical" evidence="2">
    <location>
        <begin position="399"/>
        <end position="418"/>
    </location>
</feature>
<organism evidence="3 4">
    <name type="scientific">Streptomyces paromomycinus</name>
    <name type="common">Streptomyces rimosus subsp. paromomycinus</name>
    <dbReference type="NCBI Taxonomy" id="92743"/>
    <lineage>
        <taxon>Bacteria</taxon>
        <taxon>Bacillati</taxon>
        <taxon>Actinomycetota</taxon>
        <taxon>Actinomycetes</taxon>
        <taxon>Kitasatosporales</taxon>
        <taxon>Streptomycetaceae</taxon>
        <taxon>Streptomyces</taxon>
    </lineage>
</organism>
<dbReference type="RefSeq" id="WP_125054220.1">
    <property type="nucleotide sequence ID" value="NZ_BHZD01000001.1"/>
</dbReference>
<evidence type="ECO:0000256" key="2">
    <source>
        <dbReference type="SAM" id="Phobius"/>
    </source>
</evidence>
<keyword evidence="2" id="KW-0812">Transmembrane</keyword>
<proteinExistence type="predicted"/>
<feature type="compositionally biased region" description="Pro residues" evidence="1">
    <location>
        <begin position="22"/>
        <end position="49"/>
    </location>
</feature>
<feature type="region of interest" description="Disordered" evidence="1">
    <location>
        <begin position="1"/>
        <end position="224"/>
    </location>
</feature>
<comment type="caution">
    <text evidence="3">The sequence shown here is derived from an EMBL/GenBank/DDBJ whole genome shotgun (WGS) entry which is preliminary data.</text>
</comment>
<keyword evidence="4" id="KW-1185">Reference proteome</keyword>
<sequence length="480" mass="49786">MTSPQQPQPQPEPHATEAPGTGPTPPAGAPQPPAQPPAAQPPAEQPEPRPLAAHASPQQQPQPPAHTPQRQPAEQSPAQPQPSAQPPAREAGTMMLQAQQPPAAAPGKEAGTMMLQAQAAPQAPHGAPQAPHGAPQSAPQAPQSAPKDAGTMTLQAQQPPAGPPPQQVPYQQAPYQQPHQPAPHQQAPQQAAPQQAQQPPHQQQIPAAWQAAGPGGTGPAYVSPIPVRRTNLGHALTSEWTKIRSVRSTMWTLGVLVLLNVGIGLLTALALADPDRVVEPKLGFAWFGLLLGTLCVIPLGVLVISSEYGTGMIRTTFTACPSRARVLTAKAIVLFALTFVVTTVSNALVAVAHSGMLTGPAPTGDEWLRATVGSGLFVAVLSLLSLAAGTLLRHSAGAISAMTGLVLLPMLMAVFMITSESLRPFATKLIEYSVPNNLASLYGQPFMPDGPTGWQPLLVLAGVTAVVLGGAYAALHKRDV</sequence>
<dbReference type="Pfam" id="PF12679">
    <property type="entry name" value="ABC2_membrane_2"/>
    <property type="match status" value="1"/>
</dbReference>
<dbReference type="EMBL" id="BHZD01000001">
    <property type="protein sequence ID" value="GCD42971.1"/>
    <property type="molecule type" value="Genomic_DNA"/>
</dbReference>
<dbReference type="Proteomes" id="UP000286746">
    <property type="component" value="Unassembled WGS sequence"/>
</dbReference>
<gene>
    <name evidence="3" type="ORF">GKJPGBOP_02646</name>
</gene>
<feature type="compositionally biased region" description="Low complexity" evidence="1">
    <location>
        <begin position="86"/>
        <end position="106"/>
    </location>
</feature>
<feature type="transmembrane region" description="Helical" evidence="2">
    <location>
        <begin position="372"/>
        <end position="392"/>
    </location>
</feature>
<dbReference type="PRINTS" id="PR01217">
    <property type="entry name" value="PRICHEXTENSN"/>
</dbReference>
<feature type="transmembrane region" description="Helical" evidence="2">
    <location>
        <begin position="250"/>
        <end position="272"/>
    </location>
</feature>
<feature type="compositionally biased region" description="Pro residues" evidence="1">
    <location>
        <begin position="1"/>
        <end position="12"/>
    </location>
</feature>
<feature type="compositionally biased region" description="Low complexity" evidence="1">
    <location>
        <begin position="116"/>
        <end position="146"/>
    </location>
</feature>
<evidence type="ECO:0000313" key="4">
    <source>
        <dbReference type="Proteomes" id="UP000286746"/>
    </source>
</evidence>
<accession>A0A401W123</accession>
<reference evidence="3 4" key="1">
    <citation type="submission" date="2018-11" db="EMBL/GenBank/DDBJ databases">
        <title>Whole genome sequence of Streptomyces paromomycinus NBRC 15454(T).</title>
        <authorList>
            <person name="Komaki H."/>
            <person name="Tamura T."/>
        </authorList>
    </citation>
    <scope>NUCLEOTIDE SEQUENCE [LARGE SCALE GENOMIC DNA]</scope>
    <source>
        <strain evidence="3 4">NBRC 15454</strain>
    </source>
</reference>
<dbReference type="AlphaFoldDB" id="A0A401W123"/>